<keyword evidence="2" id="KW-1185">Reference proteome</keyword>
<organism evidence="1 2">
    <name type="scientific">Inconstantimicrobium mannanitabidum</name>
    <dbReference type="NCBI Taxonomy" id="1604901"/>
    <lineage>
        <taxon>Bacteria</taxon>
        <taxon>Bacillati</taxon>
        <taxon>Bacillota</taxon>
        <taxon>Clostridia</taxon>
        <taxon>Eubacteriales</taxon>
        <taxon>Clostridiaceae</taxon>
        <taxon>Inconstantimicrobium</taxon>
    </lineage>
</organism>
<dbReference type="EMBL" id="BROD01000001">
    <property type="protein sequence ID" value="GKX67874.1"/>
    <property type="molecule type" value="Genomic_DNA"/>
</dbReference>
<reference evidence="1" key="1">
    <citation type="journal article" date="2025" name="Int. J. Syst. Evol. Microbiol.">
        <title>Inconstantimicrobium mannanitabidum sp. nov., a novel member of the family Clostridiaceae isolated from anoxic soil under the treatment of reductive soil disinfestation.</title>
        <authorList>
            <person name="Ueki A."/>
            <person name="Tonouchi A."/>
            <person name="Honma S."/>
            <person name="Kaku N."/>
            <person name="Ueki K."/>
        </authorList>
    </citation>
    <scope>NUCLEOTIDE SEQUENCE</scope>
    <source>
        <strain evidence="1">TW13</strain>
    </source>
</reference>
<dbReference type="Proteomes" id="UP001058074">
    <property type="component" value="Unassembled WGS sequence"/>
</dbReference>
<gene>
    <name evidence="1" type="ORF">rsdtw13_31320</name>
</gene>
<accession>A0ACB5RFK6</accession>
<proteinExistence type="predicted"/>
<comment type="caution">
    <text evidence="1">The sequence shown here is derived from an EMBL/GenBank/DDBJ whole genome shotgun (WGS) entry which is preliminary data.</text>
</comment>
<evidence type="ECO:0000313" key="1">
    <source>
        <dbReference type="EMBL" id="GKX67874.1"/>
    </source>
</evidence>
<protein>
    <submittedName>
        <fullName evidence="1">Uncharacterized protein</fullName>
    </submittedName>
</protein>
<name>A0ACB5RFK6_9CLOT</name>
<sequence>MIRNIKTTMPNLFQKYYFILLLGILVLACFNIFANLNSYPIADWDEARHGVNAYEMLHNKNYIVNTYNYKTDYYNLKPSLSYWLIMLGYKLVGFSPLGLRLYSAVSALLTIILVALFVKKKHGKIACIISTAVLATTSQYLLSHCARTGDADSVYILLFTIAMISMAKIEDNINWIYLSGLSFSLAFLAKSWHAFAIVAIGGLYLLFSKYIFKLKLKQWLLFIASSILPIGLWAIFRYAKDGTKFFTEMIQYDLFARSATPLEGHTGTVLYYFDVIENYYSYWLIILFGVFIGYLTLSNKNNKKKISGYTLTMLLWILVPFVAFSIAKTKLSWYIIPIYPALAICIGAFSKKIITDLNKNNIVQFVLLFSLLLSLGLNERVIYLGIRSPHVDGSQSPIKQLSDLPEYNGLDAYISYSAQNTIKKLKSFPEYNGVNAYTLCGTYGGSEFWDQSQFLAAELYRNLKPVNGGVKAFINDTNKSILIVPKNANTDKIIKDNNLKIIIKTDSNLILTK</sequence>
<evidence type="ECO:0000313" key="2">
    <source>
        <dbReference type="Proteomes" id="UP001058074"/>
    </source>
</evidence>